<name>A0A2T1BZR8_9CYAN</name>
<comment type="caution">
    <text evidence="1">The sequence shown here is derived from an EMBL/GenBank/DDBJ whole genome shotgun (WGS) entry which is preliminary data.</text>
</comment>
<reference evidence="1 2" key="2">
    <citation type="submission" date="2018-03" db="EMBL/GenBank/DDBJ databases">
        <title>The ancient ancestry and fast evolution of plastids.</title>
        <authorList>
            <person name="Moore K.R."/>
            <person name="Magnabosco C."/>
            <person name="Momper L."/>
            <person name="Gold D.A."/>
            <person name="Bosak T."/>
            <person name="Fournier G.P."/>
        </authorList>
    </citation>
    <scope>NUCLEOTIDE SEQUENCE [LARGE SCALE GENOMIC DNA]</scope>
    <source>
        <strain evidence="1 2">CCAP 1448/3</strain>
    </source>
</reference>
<dbReference type="SUPFAM" id="SSF143011">
    <property type="entry name" value="RelE-like"/>
    <property type="match status" value="1"/>
</dbReference>
<evidence type="ECO:0008006" key="3">
    <source>
        <dbReference type="Google" id="ProtNLM"/>
    </source>
</evidence>
<dbReference type="Proteomes" id="UP000238762">
    <property type="component" value="Unassembled WGS sequence"/>
</dbReference>
<reference evidence="1 2" key="1">
    <citation type="submission" date="2018-02" db="EMBL/GenBank/DDBJ databases">
        <authorList>
            <person name="Cohen D.B."/>
            <person name="Kent A.D."/>
        </authorList>
    </citation>
    <scope>NUCLEOTIDE SEQUENCE [LARGE SCALE GENOMIC DNA]</scope>
    <source>
        <strain evidence="1 2">CCAP 1448/3</strain>
    </source>
</reference>
<organism evidence="1 2">
    <name type="scientific">Merismopedia glauca CCAP 1448/3</name>
    <dbReference type="NCBI Taxonomy" id="1296344"/>
    <lineage>
        <taxon>Bacteria</taxon>
        <taxon>Bacillati</taxon>
        <taxon>Cyanobacteriota</taxon>
        <taxon>Cyanophyceae</taxon>
        <taxon>Synechococcales</taxon>
        <taxon>Merismopediaceae</taxon>
        <taxon>Merismopedia</taxon>
    </lineage>
</organism>
<evidence type="ECO:0000313" key="1">
    <source>
        <dbReference type="EMBL" id="PSB01501.1"/>
    </source>
</evidence>
<evidence type="ECO:0000313" key="2">
    <source>
        <dbReference type="Proteomes" id="UP000238762"/>
    </source>
</evidence>
<dbReference type="AlphaFoldDB" id="A0A2T1BZR8"/>
<dbReference type="EMBL" id="PVWJ01000104">
    <property type="protein sequence ID" value="PSB01501.1"/>
    <property type="molecule type" value="Genomic_DNA"/>
</dbReference>
<gene>
    <name evidence="1" type="ORF">C7B64_18055</name>
</gene>
<keyword evidence="2" id="KW-1185">Reference proteome</keyword>
<proteinExistence type="predicted"/>
<accession>A0A2T1BZR8</accession>
<dbReference type="OrthoDB" id="129742at2"/>
<protein>
    <recommendedName>
        <fullName evidence="3">Type II toxin-antitoxin system HigB family toxin</fullName>
    </recommendedName>
</protein>
<dbReference type="InterPro" id="IPR035093">
    <property type="entry name" value="RelE/ParE_toxin_dom_sf"/>
</dbReference>
<sequence length="83" mass="9773">MHYTTQRFWKCYDALPESVRRVADQNYELLRTDPSHRSLHFKKVGQYWSVRAGKGYRALGVEVKDGISWVWIGTHAEYDKLIG</sequence>
<dbReference type="RefSeq" id="WP_106290045.1">
    <property type="nucleotide sequence ID" value="NZ_CAWNTC010000134.1"/>
</dbReference>